<evidence type="ECO:0008006" key="4">
    <source>
        <dbReference type="Google" id="ProtNLM"/>
    </source>
</evidence>
<comment type="caution">
    <text evidence="2">The sequence shown here is derived from an EMBL/GenBank/DDBJ whole genome shotgun (WGS) entry which is preliminary data.</text>
</comment>
<sequence length="346" mass="37454">MSEPAYRHRRRGLFTPFVIVGLVLAVWTGWWFFLAGQIEKQLDLQVAAMRRDGWQITHADVVTTGWPFRARVSVPHADVVAPSGHGIAAPEFVAEANAWNPGRWVVLAPQGVTFTRPDKGKVGIRGDAMRLSISHLRDRFPDFRVQMVRPVFTSHRDAEPFPISSAERIELYTRPHLTNGQQSTDQMDVLFRLVDARGRPGGPVEGATRQGRLSVDVEGVVDRASQLSEGGEDGILANWSRQGGRVTNIQGTLTAGESRARMTSSALSAGPDGRLVGAVALTAEQPLAAIQGLAGSRTGAVNRVGAASAAAATAVRGDREMDLVIRFRDGRTWLGPFALAPAPKLF</sequence>
<evidence type="ECO:0000313" key="3">
    <source>
        <dbReference type="Proteomes" id="UP000529946"/>
    </source>
</evidence>
<accession>A0A7W6NP38</accession>
<keyword evidence="3" id="KW-1185">Reference proteome</keyword>
<keyword evidence="1" id="KW-1133">Transmembrane helix</keyword>
<dbReference type="Pfam" id="PF09898">
    <property type="entry name" value="DUF2125"/>
    <property type="match status" value="1"/>
</dbReference>
<keyword evidence="1" id="KW-0472">Membrane</keyword>
<proteinExistence type="predicted"/>
<dbReference type="AlphaFoldDB" id="A0A7W6NP38"/>
<feature type="transmembrane region" description="Helical" evidence="1">
    <location>
        <begin position="12"/>
        <end position="33"/>
    </location>
</feature>
<evidence type="ECO:0000313" key="2">
    <source>
        <dbReference type="EMBL" id="MBB4081797.1"/>
    </source>
</evidence>
<name>A0A7W6NP38_9CAUL</name>
<dbReference type="RefSeq" id="WP_183202840.1">
    <property type="nucleotide sequence ID" value="NZ_BAAAER010000005.1"/>
</dbReference>
<protein>
    <recommendedName>
        <fullName evidence="4">DUF2125 domain-containing protein</fullName>
    </recommendedName>
</protein>
<gene>
    <name evidence="2" type="ORF">GGR12_000636</name>
</gene>
<dbReference type="EMBL" id="JACIDM010000001">
    <property type="protein sequence ID" value="MBB4081797.1"/>
    <property type="molecule type" value="Genomic_DNA"/>
</dbReference>
<evidence type="ECO:0000256" key="1">
    <source>
        <dbReference type="SAM" id="Phobius"/>
    </source>
</evidence>
<reference evidence="2 3" key="1">
    <citation type="submission" date="2020-08" db="EMBL/GenBank/DDBJ databases">
        <title>Genomic Encyclopedia of Type Strains, Phase IV (KMG-IV): sequencing the most valuable type-strain genomes for metagenomic binning, comparative biology and taxonomic classification.</title>
        <authorList>
            <person name="Goeker M."/>
        </authorList>
    </citation>
    <scope>NUCLEOTIDE SEQUENCE [LARGE SCALE GENOMIC DNA]</scope>
    <source>
        <strain evidence="2 3">DSM 23960</strain>
    </source>
</reference>
<dbReference type="InterPro" id="IPR018666">
    <property type="entry name" value="DUF2125"/>
</dbReference>
<organism evidence="2 3">
    <name type="scientific">Brevundimonas lenta</name>
    <dbReference type="NCBI Taxonomy" id="424796"/>
    <lineage>
        <taxon>Bacteria</taxon>
        <taxon>Pseudomonadati</taxon>
        <taxon>Pseudomonadota</taxon>
        <taxon>Alphaproteobacteria</taxon>
        <taxon>Caulobacterales</taxon>
        <taxon>Caulobacteraceae</taxon>
        <taxon>Brevundimonas</taxon>
    </lineage>
</organism>
<keyword evidence="1" id="KW-0812">Transmembrane</keyword>
<dbReference type="Proteomes" id="UP000529946">
    <property type="component" value="Unassembled WGS sequence"/>
</dbReference>